<dbReference type="RefSeq" id="WP_181338432.1">
    <property type="nucleotide sequence ID" value="NZ_JAAKDE010000001.1"/>
</dbReference>
<feature type="domain" description="Protein kinase" evidence="2">
    <location>
        <begin position="1"/>
        <end position="261"/>
    </location>
</feature>
<evidence type="ECO:0000259" key="2">
    <source>
        <dbReference type="PROSITE" id="PS50011"/>
    </source>
</evidence>
<keyword evidence="1" id="KW-0812">Transmembrane</keyword>
<dbReference type="SUPFAM" id="SSF56112">
    <property type="entry name" value="Protein kinase-like (PK-like)"/>
    <property type="match status" value="1"/>
</dbReference>
<evidence type="ECO:0000256" key="1">
    <source>
        <dbReference type="SAM" id="Phobius"/>
    </source>
</evidence>
<evidence type="ECO:0000313" key="3">
    <source>
        <dbReference type="EMBL" id="MBA2131988.1"/>
    </source>
</evidence>
<name>A0A8J6LLD1_9FIRM</name>
<gene>
    <name evidence="3" type="ORF">G5B42_00220</name>
</gene>
<accession>A0A8J6LLD1</accession>
<proteinExistence type="predicted"/>
<keyword evidence="1" id="KW-1133">Transmembrane helix</keyword>
<dbReference type="InterPro" id="IPR011009">
    <property type="entry name" value="Kinase-like_dom_sf"/>
</dbReference>
<evidence type="ECO:0000313" key="4">
    <source>
        <dbReference type="Proteomes" id="UP000657177"/>
    </source>
</evidence>
<keyword evidence="4" id="KW-1185">Reference proteome</keyword>
<dbReference type="GO" id="GO:0004672">
    <property type="term" value="F:protein kinase activity"/>
    <property type="evidence" value="ECO:0007669"/>
    <property type="project" value="InterPro"/>
</dbReference>
<keyword evidence="1" id="KW-0472">Membrane</keyword>
<organism evidence="3 4">
    <name type="scientific">Capillibacterium thermochitinicola</name>
    <dbReference type="NCBI Taxonomy" id="2699427"/>
    <lineage>
        <taxon>Bacteria</taxon>
        <taxon>Bacillati</taxon>
        <taxon>Bacillota</taxon>
        <taxon>Capillibacterium</taxon>
    </lineage>
</organism>
<dbReference type="Proteomes" id="UP000657177">
    <property type="component" value="Unassembled WGS sequence"/>
</dbReference>
<feature type="transmembrane region" description="Helical" evidence="1">
    <location>
        <begin position="300"/>
        <end position="318"/>
    </location>
</feature>
<reference evidence="3" key="1">
    <citation type="submission" date="2020-06" db="EMBL/GenBank/DDBJ databases">
        <title>Novel chitinolytic bacterium.</title>
        <authorList>
            <person name="Ungkulpasvich U."/>
            <person name="Kosugi A."/>
            <person name="Uke A."/>
        </authorList>
    </citation>
    <scope>NUCLEOTIDE SEQUENCE</scope>
    <source>
        <strain evidence="3">UUS1-1</strain>
    </source>
</reference>
<protein>
    <recommendedName>
        <fullName evidence="2">Protein kinase domain-containing protein</fullName>
    </recommendedName>
</protein>
<comment type="caution">
    <text evidence="3">The sequence shown here is derived from an EMBL/GenBank/DDBJ whole genome shotgun (WGS) entry which is preliminary data.</text>
</comment>
<dbReference type="Gene3D" id="1.10.510.10">
    <property type="entry name" value="Transferase(Phosphotransferase) domain 1"/>
    <property type="match status" value="1"/>
</dbReference>
<dbReference type="EMBL" id="JAAKDE010000001">
    <property type="protein sequence ID" value="MBA2131988.1"/>
    <property type="molecule type" value="Genomic_DNA"/>
</dbReference>
<dbReference type="InterPro" id="IPR000719">
    <property type="entry name" value="Prot_kinase_dom"/>
</dbReference>
<dbReference type="PROSITE" id="PS50011">
    <property type="entry name" value="PROTEIN_KINASE_DOM"/>
    <property type="match status" value="1"/>
</dbReference>
<dbReference type="GO" id="GO:0005524">
    <property type="term" value="F:ATP binding"/>
    <property type="evidence" value="ECO:0007669"/>
    <property type="project" value="InterPro"/>
</dbReference>
<dbReference type="AlphaFoldDB" id="A0A8J6LLD1"/>
<sequence length="474" mass="53194">MGLSQKATKTAGDGATLWLVVDERGEKYLFEPLGLTQPPKEKIFLEILRELRQTIQTPLRLATAWPVFTYRGIEKCGDETGLVLVYDEELWANWEAKGQVLPPSAVAAVAQELLSMVPTSDEGTPEFIPFYPGDLVPLGDGRWGLLDPRVQYLLAPYRAGGEQRSFYEAPEVIAGGPRTPAAYLYTLGLTLFYLATGEFPFPVHDRRETVTAMLREDPPDPRYFQPQIGGGLAEFLLKLLSRNPQDRPDVPASQAALQQAMAAGTLVAKPEEATRFRAEAETVRAKTARKRQWYWRWQHYKWPVAAVLGLVLIVFLLLRGGGYEEKITPATTPEEVVAVFYDGLARLDPLQMEEALAKGVGREFIDMVSVLHVTGKIREAYERITDPFLDLTALTIVEAEASTAERPVFTAVYRLRIRQGDIWINQERRDRLVLEKHKMKWQIILLDSAVLAEERTPVPGSVPPGVLDISNEVR</sequence>